<keyword evidence="3" id="KW-1185">Reference proteome</keyword>
<feature type="compositionally biased region" description="Gly residues" evidence="1">
    <location>
        <begin position="87"/>
        <end position="102"/>
    </location>
</feature>
<dbReference type="EMBL" id="AWTP01000137">
    <property type="protein sequence ID" value="KGH06977.1"/>
    <property type="molecule type" value="Genomic_DNA"/>
</dbReference>
<feature type="region of interest" description="Disordered" evidence="1">
    <location>
        <begin position="22"/>
        <end position="102"/>
    </location>
</feature>
<gene>
    <name evidence="2" type="ORF">P608_21470</name>
</gene>
<dbReference type="Proteomes" id="UP000029549">
    <property type="component" value="Unassembled WGS sequence"/>
</dbReference>
<organism evidence="2 3">
    <name type="scientific">Comamonas thiooxydans</name>
    <dbReference type="NCBI Taxonomy" id="363952"/>
    <lineage>
        <taxon>Bacteria</taxon>
        <taxon>Pseudomonadati</taxon>
        <taxon>Pseudomonadota</taxon>
        <taxon>Betaproteobacteria</taxon>
        <taxon>Burkholderiales</taxon>
        <taxon>Comamonadaceae</taxon>
        <taxon>Comamonas</taxon>
    </lineage>
</organism>
<dbReference type="AlphaFoldDB" id="A0A0E3BPA8"/>
<evidence type="ECO:0000313" key="3">
    <source>
        <dbReference type="Proteomes" id="UP000029549"/>
    </source>
</evidence>
<sequence length="102" mass="11545">MKELVALTAFALILTGCVMQRPVNGQGMDPGSHQVEKNADRDLRNNDIQQRDRPIDFENDWDRDHFRDRGNEGRENQGSLWPWPGSGLSGGRTYPGGQSWGY</sequence>
<evidence type="ECO:0000256" key="1">
    <source>
        <dbReference type="SAM" id="MobiDB-lite"/>
    </source>
</evidence>
<evidence type="ECO:0000313" key="2">
    <source>
        <dbReference type="EMBL" id="KGH06977.1"/>
    </source>
</evidence>
<evidence type="ECO:0008006" key="4">
    <source>
        <dbReference type="Google" id="ProtNLM"/>
    </source>
</evidence>
<dbReference type="PROSITE" id="PS51257">
    <property type="entry name" value="PROKAR_LIPOPROTEIN"/>
    <property type="match status" value="1"/>
</dbReference>
<name>A0A0E3BPA8_9BURK</name>
<protein>
    <recommendedName>
        <fullName evidence="4">Lipoprotein</fullName>
    </recommendedName>
</protein>
<reference evidence="2 3" key="1">
    <citation type="submission" date="2013-09" db="EMBL/GenBank/DDBJ databases">
        <title>High correlation between genotypes and phenotypes of environmental bacteria Comamonas testosteroni strains.</title>
        <authorList>
            <person name="Liu L."/>
            <person name="Zhu W."/>
            <person name="Xia X."/>
            <person name="Xu B."/>
            <person name="Luo M."/>
            <person name="Wang G."/>
        </authorList>
    </citation>
    <scope>NUCLEOTIDE SEQUENCE [LARGE SCALE GENOMIC DNA]</scope>
    <source>
        <strain evidence="2 3">DF2</strain>
    </source>
</reference>
<accession>A0A0E3BPA8</accession>
<dbReference type="RefSeq" id="WP_034395478.1">
    <property type="nucleotide sequence ID" value="NZ_AWOS01000064.1"/>
</dbReference>
<proteinExistence type="predicted"/>
<comment type="caution">
    <text evidence="2">The sequence shown here is derived from an EMBL/GenBank/DDBJ whole genome shotgun (WGS) entry which is preliminary data.</text>
</comment>
<feature type="compositionally biased region" description="Basic and acidic residues" evidence="1">
    <location>
        <begin position="34"/>
        <end position="75"/>
    </location>
</feature>